<proteinExistence type="predicted"/>
<evidence type="ECO:0000313" key="3">
    <source>
        <dbReference type="Proteomes" id="UP000518887"/>
    </source>
</evidence>
<dbReference type="AlphaFoldDB" id="A0A7W8GBF5"/>
<comment type="caution">
    <text evidence="2">The sequence shown here is derived from an EMBL/GenBank/DDBJ whole genome shotgun (WGS) entry which is preliminary data.</text>
</comment>
<gene>
    <name evidence="2" type="ORF">HNP76_002609</name>
</gene>
<accession>A0A7W8GBF5</accession>
<dbReference type="Pfam" id="PF01882">
    <property type="entry name" value="DUF58"/>
    <property type="match status" value="1"/>
</dbReference>
<name>A0A7W8GBF5_9SPIR</name>
<dbReference type="EMBL" id="JACHFQ010000009">
    <property type="protein sequence ID" value="MBB5227211.1"/>
    <property type="molecule type" value="Genomic_DNA"/>
</dbReference>
<dbReference type="PANTHER" id="PTHR33608">
    <property type="entry name" value="BLL2464 PROTEIN"/>
    <property type="match status" value="1"/>
</dbReference>
<dbReference type="Proteomes" id="UP000518887">
    <property type="component" value="Unassembled WGS sequence"/>
</dbReference>
<dbReference type="Gene3D" id="3.40.50.410">
    <property type="entry name" value="von Willebrand factor, type A domain"/>
    <property type="match status" value="1"/>
</dbReference>
<feature type="domain" description="DUF58" evidence="1">
    <location>
        <begin position="42"/>
        <end position="255"/>
    </location>
</feature>
<dbReference type="PANTHER" id="PTHR33608:SF6">
    <property type="entry name" value="BLL2464 PROTEIN"/>
    <property type="match status" value="1"/>
</dbReference>
<keyword evidence="3" id="KW-1185">Reference proteome</keyword>
<evidence type="ECO:0000313" key="2">
    <source>
        <dbReference type="EMBL" id="MBB5227211.1"/>
    </source>
</evidence>
<dbReference type="SUPFAM" id="SSF53300">
    <property type="entry name" value="vWA-like"/>
    <property type="match status" value="1"/>
</dbReference>
<sequence length="294" mass="32812">MNATRLAKKASQLRLSAISLAENMQNGSFKSLYRGQGIEFSDVREYLHGDNVRAIDWNVTARMGRAFIKQYEEDKELSVFLILDCSRSMEVGLASSRLSQAQEAAALLLLASEHISGAIGAVFFDGKILFSCEPKAGHENSMMILSKLDKLDSISDEEKTDGSVLPNAIMGAAKLLKKRSLVFILSDFRSAKWEKPFAQLAQKNDVVAVKITSPADSELPDMGTVPFFDPETNKKGLFPTLSKKFKHEWREANRQRTDLWKEFCLKHGASPLLLSTEDDAALVLSRFFKQKARS</sequence>
<organism evidence="2 3">
    <name type="scientific">Treponema ruminis</name>
    <dbReference type="NCBI Taxonomy" id="744515"/>
    <lineage>
        <taxon>Bacteria</taxon>
        <taxon>Pseudomonadati</taxon>
        <taxon>Spirochaetota</taxon>
        <taxon>Spirochaetia</taxon>
        <taxon>Spirochaetales</taxon>
        <taxon>Treponemataceae</taxon>
        <taxon>Treponema</taxon>
    </lineage>
</organism>
<dbReference type="InterPro" id="IPR036465">
    <property type="entry name" value="vWFA_dom_sf"/>
</dbReference>
<reference evidence="2 3" key="1">
    <citation type="submission" date="2020-08" db="EMBL/GenBank/DDBJ databases">
        <title>Genomic Encyclopedia of Type Strains, Phase IV (KMG-IV): sequencing the most valuable type-strain genomes for metagenomic binning, comparative biology and taxonomic classification.</title>
        <authorList>
            <person name="Goeker M."/>
        </authorList>
    </citation>
    <scope>NUCLEOTIDE SEQUENCE [LARGE SCALE GENOMIC DNA]</scope>
    <source>
        <strain evidence="2 3">DSM 103462</strain>
    </source>
</reference>
<evidence type="ECO:0000259" key="1">
    <source>
        <dbReference type="Pfam" id="PF01882"/>
    </source>
</evidence>
<dbReference type="RefSeq" id="WP_246462705.1">
    <property type="nucleotide sequence ID" value="NZ_CP031518.1"/>
</dbReference>
<protein>
    <submittedName>
        <fullName evidence="2">Uncharacterized protein (DUF58 family)</fullName>
    </submittedName>
</protein>
<dbReference type="InterPro" id="IPR002881">
    <property type="entry name" value="DUF58"/>
</dbReference>